<keyword evidence="3" id="KW-1185">Reference proteome</keyword>
<evidence type="ECO:0008006" key="4">
    <source>
        <dbReference type="Google" id="ProtNLM"/>
    </source>
</evidence>
<feature type="region of interest" description="Disordered" evidence="1">
    <location>
        <begin position="1066"/>
        <end position="1092"/>
    </location>
</feature>
<dbReference type="PANTHER" id="PTHR23244">
    <property type="entry name" value="KELCH REPEAT DOMAIN"/>
    <property type="match status" value="1"/>
</dbReference>
<feature type="compositionally biased region" description="Acidic residues" evidence="1">
    <location>
        <begin position="1077"/>
        <end position="1092"/>
    </location>
</feature>
<evidence type="ECO:0000313" key="2">
    <source>
        <dbReference type="EMBL" id="KAK8841399.1"/>
    </source>
</evidence>
<dbReference type="SUPFAM" id="SSF117281">
    <property type="entry name" value="Kelch motif"/>
    <property type="match status" value="1"/>
</dbReference>
<feature type="region of interest" description="Disordered" evidence="1">
    <location>
        <begin position="1004"/>
        <end position="1026"/>
    </location>
</feature>
<dbReference type="PANTHER" id="PTHR23244:SF471">
    <property type="entry name" value="GUANINE NUCLEOTIDE-BINDING PROTEIN SUBUNIT BETA 1-RELATED"/>
    <property type="match status" value="1"/>
</dbReference>
<proteinExistence type="predicted"/>
<evidence type="ECO:0000256" key="1">
    <source>
        <dbReference type="SAM" id="MobiDB-lite"/>
    </source>
</evidence>
<feature type="compositionally biased region" description="Basic and acidic residues" evidence="1">
    <location>
        <begin position="1066"/>
        <end position="1076"/>
    </location>
</feature>
<dbReference type="Proteomes" id="UP001470230">
    <property type="component" value="Unassembled WGS sequence"/>
</dbReference>
<evidence type="ECO:0000313" key="3">
    <source>
        <dbReference type="Proteomes" id="UP001470230"/>
    </source>
</evidence>
<name>A0ABR2H5C0_9EUKA</name>
<gene>
    <name evidence="2" type="ORF">M9Y10_027016</name>
</gene>
<dbReference type="Gene3D" id="2.120.10.80">
    <property type="entry name" value="Kelch-type beta propeller"/>
    <property type="match status" value="1"/>
</dbReference>
<dbReference type="Pfam" id="PF24681">
    <property type="entry name" value="Kelch_KLHDC2_KLHL20_DRC7"/>
    <property type="match status" value="1"/>
</dbReference>
<dbReference type="InterPro" id="IPR015915">
    <property type="entry name" value="Kelch-typ_b-propeller"/>
</dbReference>
<organism evidence="2 3">
    <name type="scientific">Tritrichomonas musculus</name>
    <dbReference type="NCBI Taxonomy" id="1915356"/>
    <lineage>
        <taxon>Eukaryota</taxon>
        <taxon>Metamonada</taxon>
        <taxon>Parabasalia</taxon>
        <taxon>Tritrichomonadida</taxon>
        <taxon>Tritrichomonadidae</taxon>
        <taxon>Tritrichomonas</taxon>
    </lineage>
</organism>
<feature type="compositionally biased region" description="Low complexity" evidence="1">
    <location>
        <begin position="1016"/>
        <end position="1025"/>
    </location>
</feature>
<sequence length="1092" mass="124040">MEDLEVKINLPLPLDRPYICSQSVLISGIFSFFGGITNENSLIKHDNNNKGKICSFSITKPEQLYESSIETPCANIIASSTVYCEEIATSFTFGGLSFSYNESTRSIEKTPISSIYAIRWISGALNESQANTDILSSAFFSNSSRKLIPDNLFNPADDIFNIEDGFSGMINLQKSNRMFSPELSNKKPSPRYFHSACWDQKNQLMWIFGGISSIQEKRQYLNDIWVWSLYTGMWYKINTKNPPKPRAGSSMTFINGKIYLFGGYSPNYTKAIFKNPKYHYQELSDDDQEVEIIDDDINNLKSQEEYYFYYLDISSVRIDPKNICDQEFNKFSELSWKPIENIPFELKKKLFGAVILPYCPTPFHSFIIFSGGCLSNKYDSIMKLTDTNEIIPDLDPMTIIFFDTQTSEFRIQNVNIESIPEISYHAATVSKDGILYMAGGIFTSNRSNSKYNFHNCVRSIDLSHLFSFTMTSEPSIDQSILYSINVLPNASDPPLLDKSDYQDFVQVVKNEIESVSSQIRTQKLYKVFLSHQQFHTPLSDFIVTSNGLYASLSVLEKRIGRPFLPSTRIPHYLLHDLFLFAYTDLIDPSQRFKAGCDQYDIYSFSAFIDFCRARGLYRLIALEFGAHVSAMSPCDFLSLCVSTCNGSMGAPLFSDSHLVFLRTLFARVIPKHHQHIDFKSVGKMHPKLSKFILSEIYNRCDKKASIASGKPATIDALFATKKAKFFVPESKVQFELACFMPDGEVETADGAVGSDSSSLELDANQLAKSKLSVVKAVKTFCFKPLFDIGDVDDIYDAFRLVGESLTYIDGYLLEKILNDSKELFLNFASRNTEFKQKLIFLVRNIEYQEVLEFALKMIGINGLTVVIGRDQKKFVYDSKLGTPLPADTITVDVSKDCIMALFILMYNYVSIQSDLNEKMVIPNFLPKYINLRQLADELLTVCATSCLVSPCPLRQAIGDFIIDQLFQNGDVTEEKFLERFPRLFDANLHDEVVKRKFSKSEDVKASLSSPKRKSPKSSPKSVALSQQEAASRIDFRHLEKIVGEQPKFIDKLSEEQLRWIIEKAKTSKSKAEVIAKDDDENESDEDDFPFSK</sequence>
<accession>A0ABR2H5C0</accession>
<protein>
    <recommendedName>
        <fullName evidence="4">Kelch motif family protein</fullName>
    </recommendedName>
</protein>
<reference evidence="2 3" key="1">
    <citation type="submission" date="2024-04" db="EMBL/GenBank/DDBJ databases">
        <title>Tritrichomonas musculus Genome.</title>
        <authorList>
            <person name="Alves-Ferreira E."/>
            <person name="Grigg M."/>
            <person name="Lorenzi H."/>
            <person name="Galac M."/>
        </authorList>
    </citation>
    <scope>NUCLEOTIDE SEQUENCE [LARGE SCALE GENOMIC DNA]</scope>
    <source>
        <strain evidence="2 3">EAF2021</strain>
    </source>
</reference>
<comment type="caution">
    <text evidence="2">The sequence shown here is derived from an EMBL/GenBank/DDBJ whole genome shotgun (WGS) entry which is preliminary data.</text>
</comment>
<dbReference type="EMBL" id="JAPFFF010000041">
    <property type="protein sequence ID" value="KAK8841399.1"/>
    <property type="molecule type" value="Genomic_DNA"/>
</dbReference>